<dbReference type="Proteomes" id="UP000799324">
    <property type="component" value="Unassembled WGS sequence"/>
</dbReference>
<organism evidence="2 3">
    <name type="scientific">Lophiostoma macrostomum CBS 122681</name>
    <dbReference type="NCBI Taxonomy" id="1314788"/>
    <lineage>
        <taxon>Eukaryota</taxon>
        <taxon>Fungi</taxon>
        <taxon>Dikarya</taxon>
        <taxon>Ascomycota</taxon>
        <taxon>Pezizomycotina</taxon>
        <taxon>Dothideomycetes</taxon>
        <taxon>Pleosporomycetidae</taxon>
        <taxon>Pleosporales</taxon>
        <taxon>Lophiostomataceae</taxon>
        <taxon>Lophiostoma</taxon>
    </lineage>
</organism>
<dbReference type="NCBIfam" id="TIGR04336">
    <property type="entry name" value="AmmeMemoSam_B"/>
    <property type="match status" value="1"/>
</dbReference>
<dbReference type="Pfam" id="PF01875">
    <property type="entry name" value="Memo"/>
    <property type="match status" value="1"/>
</dbReference>
<evidence type="ECO:0000256" key="1">
    <source>
        <dbReference type="ARBA" id="ARBA00006315"/>
    </source>
</evidence>
<keyword evidence="3" id="KW-1185">Reference proteome</keyword>
<dbReference type="PANTHER" id="PTHR11060:SF0">
    <property type="entry name" value="PROTEIN MEMO1"/>
    <property type="match status" value="1"/>
</dbReference>
<proteinExistence type="inferred from homology"/>
<dbReference type="InterPro" id="IPR002737">
    <property type="entry name" value="MEMO1_fam"/>
</dbReference>
<dbReference type="HAMAP" id="MF_00055">
    <property type="entry name" value="MEMO1"/>
    <property type="match status" value="1"/>
</dbReference>
<accession>A0A6A6T2K4</accession>
<comment type="similarity">
    <text evidence="1">Belongs to the MEMO1 family.</text>
</comment>
<dbReference type="EMBL" id="MU004379">
    <property type="protein sequence ID" value="KAF2653547.1"/>
    <property type="molecule type" value="Genomic_DNA"/>
</dbReference>
<name>A0A6A6T2K4_9PLEO</name>
<dbReference type="OrthoDB" id="417112at2759"/>
<dbReference type="AlphaFoldDB" id="A0A6A6T2K4"/>
<sequence length="332" mass="36544">MSSSVREASHAGSWYTDSKSQLSQQLDGWLNAVPSSTTPIGTESAQNGDVSIPSQGARAIIAPHAGYSYSGPAAAWAYKSVDWANAKRVFLLGPSHHHYLTKAATTRMSAYATPLGDLPIDTELVNKLAKEWGLEYMSQEVDEAEHSLEMHLPYIYKMLSQHFDPSSLPLLVPIMVGNTSPTTEQRLGSLLSPYLSDPSTIFVISSDFCHWGSRFRYTYYKPPNAAATNLRRQADVRSDFAIHESIAKVDKQSMDAVESGDHSEFLDQLEKTGNTVCGRHPIGVFMAAVEASKEVNRDEGKGRFTFVRYERSGLVESVRDSSVSYASAFAVF</sequence>
<evidence type="ECO:0000313" key="2">
    <source>
        <dbReference type="EMBL" id="KAF2653547.1"/>
    </source>
</evidence>
<evidence type="ECO:0000313" key="3">
    <source>
        <dbReference type="Proteomes" id="UP000799324"/>
    </source>
</evidence>
<reference evidence="2" key="1">
    <citation type="journal article" date="2020" name="Stud. Mycol.">
        <title>101 Dothideomycetes genomes: a test case for predicting lifestyles and emergence of pathogens.</title>
        <authorList>
            <person name="Haridas S."/>
            <person name="Albert R."/>
            <person name="Binder M."/>
            <person name="Bloem J."/>
            <person name="Labutti K."/>
            <person name="Salamov A."/>
            <person name="Andreopoulos B."/>
            <person name="Baker S."/>
            <person name="Barry K."/>
            <person name="Bills G."/>
            <person name="Bluhm B."/>
            <person name="Cannon C."/>
            <person name="Castanera R."/>
            <person name="Culley D."/>
            <person name="Daum C."/>
            <person name="Ezra D."/>
            <person name="Gonzalez J."/>
            <person name="Henrissat B."/>
            <person name="Kuo A."/>
            <person name="Liang C."/>
            <person name="Lipzen A."/>
            <person name="Lutzoni F."/>
            <person name="Magnuson J."/>
            <person name="Mondo S."/>
            <person name="Nolan M."/>
            <person name="Ohm R."/>
            <person name="Pangilinan J."/>
            <person name="Park H.-J."/>
            <person name="Ramirez L."/>
            <person name="Alfaro M."/>
            <person name="Sun H."/>
            <person name="Tritt A."/>
            <person name="Yoshinaga Y."/>
            <person name="Zwiers L.-H."/>
            <person name="Turgeon B."/>
            <person name="Goodwin S."/>
            <person name="Spatafora J."/>
            <person name="Crous P."/>
            <person name="Grigoriev I."/>
        </authorList>
    </citation>
    <scope>NUCLEOTIDE SEQUENCE</scope>
    <source>
        <strain evidence="2">CBS 122681</strain>
    </source>
</reference>
<gene>
    <name evidence="2" type="ORF">K491DRAFT_511314</name>
</gene>
<dbReference type="Gene3D" id="3.40.830.10">
    <property type="entry name" value="LigB-like"/>
    <property type="match status" value="1"/>
</dbReference>
<dbReference type="CDD" id="cd07361">
    <property type="entry name" value="MEMO_like"/>
    <property type="match status" value="1"/>
</dbReference>
<protein>
    <submittedName>
        <fullName evidence="2">UPF0103-domain-containing protein</fullName>
    </submittedName>
</protein>
<dbReference type="PANTHER" id="PTHR11060">
    <property type="entry name" value="PROTEIN MEMO1"/>
    <property type="match status" value="1"/>
</dbReference>